<dbReference type="InterPro" id="IPR038563">
    <property type="entry name" value="Endonuclease_7_sf"/>
</dbReference>
<organism evidence="1">
    <name type="scientific">marine sediment metagenome</name>
    <dbReference type="NCBI Taxonomy" id="412755"/>
    <lineage>
        <taxon>unclassified sequences</taxon>
        <taxon>metagenomes</taxon>
        <taxon>ecological metagenomes</taxon>
    </lineage>
</organism>
<dbReference type="AlphaFoldDB" id="A0A0F9LF24"/>
<name>A0A0F9LF24_9ZZZZ</name>
<dbReference type="SUPFAM" id="SSF54060">
    <property type="entry name" value="His-Me finger endonucleases"/>
    <property type="match status" value="1"/>
</dbReference>
<protein>
    <submittedName>
        <fullName evidence="1">Uncharacterized protein</fullName>
    </submittedName>
</protein>
<reference evidence="1" key="1">
    <citation type="journal article" date="2015" name="Nature">
        <title>Complex archaea that bridge the gap between prokaryotes and eukaryotes.</title>
        <authorList>
            <person name="Spang A."/>
            <person name="Saw J.H."/>
            <person name="Jorgensen S.L."/>
            <person name="Zaremba-Niedzwiedzka K."/>
            <person name="Martijn J."/>
            <person name="Lind A.E."/>
            <person name="van Eijk R."/>
            <person name="Schleper C."/>
            <person name="Guy L."/>
            <person name="Ettema T.J."/>
        </authorList>
    </citation>
    <scope>NUCLEOTIDE SEQUENCE</scope>
</reference>
<dbReference type="Pfam" id="PF02945">
    <property type="entry name" value="Endonuclease_7"/>
    <property type="match status" value="1"/>
</dbReference>
<evidence type="ECO:0000313" key="1">
    <source>
        <dbReference type="EMBL" id="KKM93559.1"/>
    </source>
</evidence>
<accession>A0A0F9LF24</accession>
<dbReference type="InterPro" id="IPR044925">
    <property type="entry name" value="His-Me_finger_sf"/>
</dbReference>
<sequence>MKICRVCKVEKPLGDFYRNRSNKDGYNGACKICASRICKAHYEKHKEVYKLRAKNWADANRPRRRQIVTAYQRGMSVDERETFLEERDFRCEVCGLSRDESYLLLKRDLCIDHCHITGANKGVLCNYVMQPLALVGTIPSECSNCLNIFIELEIVYKSILRKDL</sequence>
<dbReference type="Gene3D" id="3.40.1800.10">
    <property type="entry name" value="His-Me finger endonucleases"/>
    <property type="match status" value="1"/>
</dbReference>
<dbReference type="EMBL" id="LAZR01006250">
    <property type="protein sequence ID" value="KKM93559.1"/>
    <property type="molecule type" value="Genomic_DNA"/>
</dbReference>
<dbReference type="InterPro" id="IPR004211">
    <property type="entry name" value="Endonuclease_7"/>
</dbReference>
<gene>
    <name evidence="1" type="ORF">LCGC14_1207230</name>
</gene>
<proteinExistence type="predicted"/>
<comment type="caution">
    <text evidence="1">The sequence shown here is derived from an EMBL/GenBank/DDBJ whole genome shotgun (WGS) entry which is preliminary data.</text>
</comment>